<dbReference type="GO" id="GO:0051082">
    <property type="term" value="F:unfolded protein binding"/>
    <property type="evidence" value="ECO:0007669"/>
    <property type="project" value="InterPro"/>
</dbReference>
<evidence type="ECO:0000256" key="2">
    <source>
        <dbReference type="ARBA" id="ARBA00023186"/>
    </source>
</evidence>
<comment type="caution">
    <text evidence="4">The sequence shown here is derived from an EMBL/GenBank/DDBJ whole genome shotgun (WGS) entry which is preliminary data.</text>
</comment>
<evidence type="ECO:0000313" key="4">
    <source>
        <dbReference type="EMBL" id="KAG7195539.1"/>
    </source>
</evidence>
<dbReference type="PANTHER" id="PTHR21431">
    <property type="entry name" value="PREFOLDIN SUBUNIT 6"/>
    <property type="match status" value="1"/>
</dbReference>
<accession>A0A9P7VCV6</accession>
<dbReference type="GO" id="GO:0006457">
    <property type="term" value="P:protein folding"/>
    <property type="evidence" value="ECO:0007669"/>
    <property type="project" value="InterPro"/>
</dbReference>
<protein>
    <recommendedName>
        <fullName evidence="6">Prefoldin subunit 6</fullName>
    </recommendedName>
</protein>
<dbReference type="GO" id="GO:0005737">
    <property type="term" value="C:cytoplasm"/>
    <property type="evidence" value="ECO:0007669"/>
    <property type="project" value="TreeGrafter"/>
</dbReference>
<dbReference type="EMBL" id="JAHMUF010000003">
    <property type="protein sequence ID" value="KAG7195539.1"/>
    <property type="molecule type" value="Genomic_DNA"/>
</dbReference>
<keyword evidence="3" id="KW-0175">Coiled coil</keyword>
<dbReference type="CDD" id="cd23161">
    <property type="entry name" value="Prefoldin_6"/>
    <property type="match status" value="1"/>
</dbReference>
<dbReference type="InterPro" id="IPR009053">
    <property type="entry name" value="Prefoldin"/>
</dbReference>
<dbReference type="GO" id="GO:0016272">
    <property type="term" value="C:prefoldin complex"/>
    <property type="evidence" value="ECO:0007669"/>
    <property type="project" value="InterPro"/>
</dbReference>
<evidence type="ECO:0000313" key="5">
    <source>
        <dbReference type="Proteomes" id="UP000790833"/>
    </source>
</evidence>
<dbReference type="OrthoDB" id="248120at2759"/>
<dbReference type="PANTHER" id="PTHR21431:SF0">
    <property type="entry name" value="PREFOLDIN SUBUNIT 6"/>
    <property type="match status" value="1"/>
</dbReference>
<dbReference type="SUPFAM" id="SSF46579">
    <property type="entry name" value="Prefoldin"/>
    <property type="match status" value="1"/>
</dbReference>
<dbReference type="GO" id="GO:0051131">
    <property type="term" value="P:chaperone-mediated protein complex assembly"/>
    <property type="evidence" value="ECO:0007669"/>
    <property type="project" value="TreeGrafter"/>
</dbReference>
<dbReference type="Gene3D" id="1.10.287.370">
    <property type="match status" value="1"/>
</dbReference>
<dbReference type="FunFam" id="1.10.287.370:FF:000003">
    <property type="entry name" value="Prefoldin subunit 6"/>
    <property type="match status" value="1"/>
</dbReference>
<sequence length="116" mass="13592">MADVKEEFEKISLEFTTLQNSLNELINGRSKLETQFQENKIVASEFDKLNEDSKIYKLTGPILMPQDYSEAKTNVTKRIEFIEGEIKRVESKINETEQKMETTRDQLLQIRMKMGQ</sequence>
<dbReference type="InterPro" id="IPR002777">
    <property type="entry name" value="PFD_beta-like"/>
</dbReference>
<gene>
    <name evidence="4" type="ORF">KQ657_003302</name>
</gene>
<name>A0A9P7VCV6_9ASCO</name>
<reference evidence="4" key="1">
    <citation type="submission" date="2021-03" db="EMBL/GenBank/DDBJ databases">
        <authorList>
            <person name="Palmer J.M."/>
        </authorList>
    </citation>
    <scope>NUCLEOTIDE SEQUENCE</scope>
    <source>
        <strain evidence="4">ARV_011</strain>
    </source>
</reference>
<evidence type="ECO:0000256" key="1">
    <source>
        <dbReference type="ARBA" id="ARBA00008045"/>
    </source>
</evidence>
<dbReference type="RefSeq" id="XP_043051084.1">
    <property type="nucleotide sequence ID" value="XM_043194032.1"/>
</dbReference>
<dbReference type="Pfam" id="PF01920">
    <property type="entry name" value="Prefoldin_2"/>
    <property type="match status" value="1"/>
</dbReference>
<feature type="coiled-coil region" evidence="3">
    <location>
        <begin position="72"/>
        <end position="113"/>
    </location>
</feature>
<keyword evidence="5" id="KW-1185">Reference proteome</keyword>
<dbReference type="AlphaFoldDB" id="A0A9P7VCV6"/>
<organism evidence="4 5">
    <name type="scientific">Scheffersomyces spartinae</name>
    <dbReference type="NCBI Taxonomy" id="45513"/>
    <lineage>
        <taxon>Eukaryota</taxon>
        <taxon>Fungi</taxon>
        <taxon>Dikarya</taxon>
        <taxon>Ascomycota</taxon>
        <taxon>Saccharomycotina</taxon>
        <taxon>Pichiomycetes</taxon>
        <taxon>Debaryomycetaceae</taxon>
        <taxon>Scheffersomyces</taxon>
    </lineage>
</organism>
<dbReference type="Proteomes" id="UP000790833">
    <property type="component" value="Unassembled WGS sequence"/>
</dbReference>
<comment type="similarity">
    <text evidence="1">Belongs to the prefoldin subunit beta family.</text>
</comment>
<keyword evidence="2" id="KW-0143">Chaperone</keyword>
<dbReference type="GeneID" id="66116676"/>
<dbReference type="GO" id="GO:0051087">
    <property type="term" value="F:protein-folding chaperone binding"/>
    <property type="evidence" value="ECO:0007669"/>
    <property type="project" value="TreeGrafter"/>
</dbReference>
<evidence type="ECO:0000256" key="3">
    <source>
        <dbReference type="SAM" id="Coils"/>
    </source>
</evidence>
<proteinExistence type="inferred from homology"/>
<evidence type="ECO:0008006" key="6">
    <source>
        <dbReference type="Google" id="ProtNLM"/>
    </source>
</evidence>